<keyword evidence="6" id="KW-0539">Nucleus</keyword>
<sequence length="671" mass="74872">MDPYFPIHPWPNPDSFSAWPHPPFFLCSTVPSTDESLHPHQTEETELHEMMPMSTLTNLQSDSFFNYAAHIQENGPPQPTPPSPSSSVGSSYHLSCMIPPQQTIKVNEASFSPPWLLNEIPSCDFASPPSCAFAAAGGPPPTQNGDEGGADAPPPPNEILVPPHEKEENNEEGQEKRGQKRKRTEEEDNEDDPDVKKEEPPSPSSLVTFRPHSVVITNEKLFCEVTGRLSVVGSVKTYNVTINEINRRTGLPECLTRSLVGPLLRRGKVSKCGDELQEIMEGHGLSARSKIVVNRKRQRLNTFSALLEGEAMQLSADHAEIIRTSFPTMPLARIVVTDIKSPSELYRDSQEVTMARRAVDEWMELLQQWTGGGWADNAEEICTSPLGEFALKTHSFGVEEMLVMASLLSRFLATLEEEMNAQIDRVRKAAGGNPTVFFYPVFPPSTVMPEIPEGKLYVPDALEDALGSGSFYEIPGRLSLNNRKYNMTVAEIYRRLRAPESFNISLLGSLCRKGKTRSSCEWMKKQLDYNDIDLHAGRRKSSPVTLFTALPEGEALELAKDMDEEIILLFPFVDIVTSLARPPTPLSSSQRAYRRSAYTAASRFAGCLEKAVDDMKLPVFIRYPHKQNPLAYLILNYSSLTHGYGPDAVVSWMRNFRKLFGFIEKEIAKIA</sequence>
<dbReference type="PANTHER" id="PTHR10812">
    <property type="entry name" value="TRANSCRIPTION FACTOR AP-2"/>
    <property type="match status" value="1"/>
</dbReference>
<evidence type="ECO:0000256" key="3">
    <source>
        <dbReference type="ARBA" id="ARBA00023015"/>
    </source>
</evidence>
<evidence type="ECO:0000256" key="7">
    <source>
        <dbReference type="SAM" id="MobiDB-lite"/>
    </source>
</evidence>
<comment type="caution">
    <text evidence="9">The sequence shown here is derived from an EMBL/GenBank/DDBJ whole genome shotgun (WGS) entry which is preliminary data.</text>
</comment>
<dbReference type="InterPro" id="IPR004979">
    <property type="entry name" value="TF_AP2"/>
</dbReference>
<evidence type="ECO:0000259" key="8">
    <source>
        <dbReference type="Pfam" id="PF03299"/>
    </source>
</evidence>
<gene>
    <name evidence="9" type="ORF">PMAYCL1PPCAC_24440</name>
</gene>
<feature type="compositionally biased region" description="Basic and acidic residues" evidence="7">
    <location>
        <begin position="163"/>
        <end position="177"/>
    </location>
</feature>
<dbReference type="Proteomes" id="UP001328107">
    <property type="component" value="Unassembled WGS sequence"/>
</dbReference>
<protein>
    <recommendedName>
        <fullName evidence="8">Transcription factor AP-2 C-terminal domain-containing protein</fullName>
    </recommendedName>
</protein>
<dbReference type="PANTHER" id="PTHR10812:SF17">
    <property type="entry name" value="TRANSCRIPTION FACTOR AP-2, ISOFORM D"/>
    <property type="match status" value="1"/>
</dbReference>
<evidence type="ECO:0000256" key="4">
    <source>
        <dbReference type="ARBA" id="ARBA00023125"/>
    </source>
</evidence>
<dbReference type="GO" id="GO:0005634">
    <property type="term" value="C:nucleus"/>
    <property type="evidence" value="ECO:0007669"/>
    <property type="project" value="UniProtKB-SubCell"/>
</dbReference>
<dbReference type="GO" id="GO:0042127">
    <property type="term" value="P:regulation of cell population proliferation"/>
    <property type="evidence" value="ECO:0007669"/>
    <property type="project" value="TreeGrafter"/>
</dbReference>
<comment type="similarity">
    <text evidence="2">Belongs to the AP-2 family.</text>
</comment>
<dbReference type="GO" id="GO:0000981">
    <property type="term" value="F:DNA-binding transcription factor activity, RNA polymerase II-specific"/>
    <property type="evidence" value="ECO:0007669"/>
    <property type="project" value="TreeGrafter"/>
</dbReference>
<evidence type="ECO:0000256" key="6">
    <source>
        <dbReference type="ARBA" id="ARBA00023242"/>
    </source>
</evidence>
<comment type="subcellular location">
    <subcellularLocation>
        <location evidence="1">Nucleus</location>
    </subcellularLocation>
</comment>
<dbReference type="AlphaFoldDB" id="A0AAN5D199"/>
<proteinExistence type="inferred from homology"/>
<keyword evidence="4" id="KW-0238">DNA-binding</keyword>
<evidence type="ECO:0000313" key="10">
    <source>
        <dbReference type="Proteomes" id="UP001328107"/>
    </source>
</evidence>
<keyword evidence="10" id="KW-1185">Reference proteome</keyword>
<keyword evidence="3" id="KW-0805">Transcription regulation</keyword>
<dbReference type="GO" id="GO:0000977">
    <property type="term" value="F:RNA polymerase II transcription regulatory region sequence-specific DNA binding"/>
    <property type="evidence" value="ECO:0007669"/>
    <property type="project" value="TreeGrafter"/>
</dbReference>
<feature type="region of interest" description="Disordered" evidence="7">
    <location>
        <begin position="71"/>
        <end position="94"/>
    </location>
</feature>
<evidence type="ECO:0000313" key="9">
    <source>
        <dbReference type="EMBL" id="GMR54245.1"/>
    </source>
</evidence>
<name>A0AAN5D199_9BILA</name>
<dbReference type="EMBL" id="BTRK01000005">
    <property type="protein sequence ID" value="GMR54245.1"/>
    <property type="molecule type" value="Genomic_DNA"/>
</dbReference>
<evidence type="ECO:0000256" key="5">
    <source>
        <dbReference type="ARBA" id="ARBA00023163"/>
    </source>
</evidence>
<dbReference type="Pfam" id="PF03299">
    <property type="entry name" value="TF_AP-2"/>
    <property type="match status" value="2"/>
</dbReference>
<feature type="domain" description="Transcription factor AP-2 C-terminal" evidence="8">
    <location>
        <begin position="471"/>
        <end position="660"/>
    </location>
</feature>
<organism evidence="9 10">
    <name type="scientific">Pristionchus mayeri</name>
    <dbReference type="NCBI Taxonomy" id="1317129"/>
    <lineage>
        <taxon>Eukaryota</taxon>
        <taxon>Metazoa</taxon>
        <taxon>Ecdysozoa</taxon>
        <taxon>Nematoda</taxon>
        <taxon>Chromadorea</taxon>
        <taxon>Rhabditida</taxon>
        <taxon>Rhabditina</taxon>
        <taxon>Diplogasteromorpha</taxon>
        <taxon>Diplogasteroidea</taxon>
        <taxon>Neodiplogasteridae</taxon>
        <taxon>Pristionchus</taxon>
    </lineage>
</organism>
<feature type="region of interest" description="Disordered" evidence="7">
    <location>
        <begin position="134"/>
        <end position="210"/>
    </location>
</feature>
<feature type="domain" description="Transcription factor AP-2 C-terminal" evidence="8">
    <location>
        <begin position="222"/>
        <end position="412"/>
    </location>
</feature>
<evidence type="ECO:0000256" key="2">
    <source>
        <dbReference type="ARBA" id="ARBA00007770"/>
    </source>
</evidence>
<accession>A0AAN5D199</accession>
<keyword evidence="5" id="KW-0804">Transcription</keyword>
<reference evidence="10" key="1">
    <citation type="submission" date="2022-10" db="EMBL/GenBank/DDBJ databases">
        <title>Genome assembly of Pristionchus species.</title>
        <authorList>
            <person name="Yoshida K."/>
            <person name="Sommer R.J."/>
        </authorList>
    </citation>
    <scope>NUCLEOTIDE SEQUENCE [LARGE SCALE GENOMIC DNA]</scope>
    <source>
        <strain evidence="10">RS5460</strain>
    </source>
</reference>
<evidence type="ECO:0000256" key="1">
    <source>
        <dbReference type="ARBA" id="ARBA00004123"/>
    </source>
</evidence>
<dbReference type="InterPro" id="IPR013854">
    <property type="entry name" value="TF_AP2_C"/>
</dbReference>